<dbReference type="PROSITE" id="PS51485">
    <property type="entry name" value="PHYTOCYANIN"/>
    <property type="match status" value="1"/>
</dbReference>
<gene>
    <name evidence="3" type="ORF">LSAT_V11C900495570</name>
</gene>
<feature type="domain" description="Phytocyanin" evidence="2">
    <location>
        <begin position="55"/>
        <end position="148"/>
    </location>
</feature>
<dbReference type="InterPro" id="IPR008972">
    <property type="entry name" value="Cupredoxin"/>
</dbReference>
<sequence length="239" mass="25315">MIISLTAVLTNIISYLNITARSSTQLHFSLIMASQKSLCFLVALFISFICSSQAVTLEVGDDDGWTLNPVEDYNAWSGRLRFLYEDATDSVLVVDKDDYDNCNVDNAIEKLAGGESYFKLEQPGPHYFITGNKSNCDQGQKIIVAVLHIRTQSPSSPLRASSPLPPAPASPVTVTPPSATPVLTPPASTGGSSPSPAGSNLARVSSPRPSPSRSLASTVVSSSMTASLVTLIIALCLII</sequence>
<dbReference type="Proteomes" id="UP000235145">
    <property type="component" value="Unassembled WGS sequence"/>
</dbReference>
<reference evidence="3 4" key="1">
    <citation type="journal article" date="2017" name="Nat. Commun.">
        <title>Genome assembly with in vitro proximity ligation data and whole-genome triplication in lettuce.</title>
        <authorList>
            <person name="Reyes-Chin-Wo S."/>
            <person name="Wang Z."/>
            <person name="Yang X."/>
            <person name="Kozik A."/>
            <person name="Arikit S."/>
            <person name="Song C."/>
            <person name="Xia L."/>
            <person name="Froenicke L."/>
            <person name="Lavelle D.O."/>
            <person name="Truco M.J."/>
            <person name="Xia R."/>
            <person name="Zhu S."/>
            <person name="Xu C."/>
            <person name="Xu H."/>
            <person name="Xu X."/>
            <person name="Cox K."/>
            <person name="Korf I."/>
            <person name="Meyers B.C."/>
            <person name="Michelmore R.W."/>
        </authorList>
    </citation>
    <scope>NUCLEOTIDE SEQUENCE [LARGE SCALE GENOMIC DNA]</scope>
    <source>
        <strain evidence="4">cv. Salinas</strain>
        <tissue evidence="3">Seedlings</tissue>
    </source>
</reference>
<accession>A0A9R1WQI0</accession>
<proteinExistence type="predicted"/>
<dbReference type="Gene3D" id="2.60.40.420">
    <property type="entry name" value="Cupredoxins - blue copper proteins"/>
    <property type="match status" value="1"/>
</dbReference>
<dbReference type="SUPFAM" id="SSF49503">
    <property type="entry name" value="Cupredoxins"/>
    <property type="match status" value="1"/>
</dbReference>
<feature type="compositionally biased region" description="Low complexity" evidence="1">
    <location>
        <begin position="170"/>
        <end position="215"/>
    </location>
</feature>
<name>A0A9R1WQI0_LACSA</name>
<evidence type="ECO:0000259" key="2">
    <source>
        <dbReference type="PROSITE" id="PS51485"/>
    </source>
</evidence>
<dbReference type="AlphaFoldDB" id="A0A9R1WQI0"/>
<evidence type="ECO:0000256" key="1">
    <source>
        <dbReference type="SAM" id="MobiDB-lite"/>
    </source>
</evidence>
<dbReference type="GO" id="GO:0005886">
    <property type="term" value="C:plasma membrane"/>
    <property type="evidence" value="ECO:0000318"/>
    <property type="project" value="GO_Central"/>
</dbReference>
<evidence type="ECO:0000313" key="4">
    <source>
        <dbReference type="Proteomes" id="UP000235145"/>
    </source>
</evidence>
<comment type="caution">
    <text evidence="3">The sequence shown here is derived from an EMBL/GenBank/DDBJ whole genome shotgun (WGS) entry which is preliminary data.</text>
</comment>
<organism evidence="3 4">
    <name type="scientific">Lactuca sativa</name>
    <name type="common">Garden lettuce</name>
    <dbReference type="NCBI Taxonomy" id="4236"/>
    <lineage>
        <taxon>Eukaryota</taxon>
        <taxon>Viridiplantae</taxon>
        <taxon>Streptophyta</taxon>
        <taxon>Embryophyta</taxon>
        <taxon>Tracheophyta</taxon>
        <taxon>Spermatophyta</taxon>
        <taxon>Magnoliopsida</taxon>
        <taxon>eudicotyledons</taxon>
        <taxon>Gunneridae</taxon>
        <taxon>Pentapetalae</taxon>
        <taxon>asterids</taxon>
        <taxon>campanulids</taxon>
        <taxon>Asterales</taxon>
        <taxon>Asteraceae</taxon>
        <taxon>Cichorioideae</taxon>
        <taxon>Cichorieae</taxon>
        <taxon>Lactucinae</taxon>
        <taxon>Lactuca</taxon>
    </lineage>
</organism>
<protein>
    <recommendedName>
        <fullName evidence="2">Phytocyanin domain-containing protein</fullName>
    </recommendedName>
</protein>
<feature type="region of interest" description="Disordered" evidence="1">
    <location>
        <begin position="154"/>
        <end position="215"/>
    </location>
</feature>
<dbReference type="PANTHER" id="PTHR33021:SF449">
    <property type="entry name" value="EARLY NODULIN-LIKE PROTEIN 2"/>
    <property type="match status" value="1"/>
</dbReference>
<keyword evidence="4" id="KW-1185">Reference proteome</keyword>
<dbReference type="GO" id="GO:0009055">
    <property type="term" value="F:electron transfer activity"/>
    <property type="evidence" value="ECO:0007669"/>
    <property type="project" value="InterPro"/>
</dbReference>
<dbReference type="InterPro" id="IPR039391">
    <property type="entry name" value="Phytocyanin-like"/>
</dbReference>
<evidence type="ECO:0000313" key="3">
    <source>
        <dbReference type="EMBL" id="KAJ0185419.1"/>
    </source>
</evidence>
<dbReference type="Pfam" id="PF02298">
    <property type="entry name" value="Cu_bind_like"/>
    <property type="match status" value="1"/>
</dbReference>
<dbReference type="InterPro" id="IPR003245">
    <property type="entry name" value="Phytocyanin_dom"/>
</dbReference>
<dbReference type="EMBL" id="NBSK02000009">
    <property type="protein sequence ID" value="KAJ0185419.1"/>
    <property type="molecule type" value="Genomic_DNA"/>
</dbReference>
<dbReference type="PANTHER" id="PTHR33021">
    <property type="entry name" value="BLUE COPPER PROTEIN"/>
    <property type="match status" value="1"/>
</dbReference>